<comment type="caution">
    <text evidence="5">The sequence shown here is derived from an EMBL/GenBank/DDBJ whole genome shotgun (WGS) entry which is preliminary data.</text>
</comment>
<feature type="compositionally biased region" description="Low complexity" evidence="3">
    <location>
        <begin position="299"/>
        <end position="317"/>
    </location>
</feature>
<dbReference type="Gene3D" id="1.20.1280.20">
    <property type="entry name" value="HscB, C-terminal domain"/>
    <property type="match status" value="1"/>
</dbReference>
<dbReference type="GO" id="GO:0051259">
    <property type="term" value="P:protein complex oligomerization"/>
    <property type="evidence" value="ECO:0007669"/>
    <property type="project" value="InterPro"/>
</dbReference>
<protein>
    <recommendedName>
        <fullName evidence="4">Co-chaperone HscB C-terminal oligomerisation domain-containing protein</fullName>
    </recommendedName>
</protein>
<feature type="compositionally biased region" description="Low complexity" evidence="3">
    <location>
        <begin position="215"/>
        <end position="237"/>
    </location>
</feature>
<dbReference type="GO" id="GO:0001671">
    <property type="term" value="F:ATPase activator activity"/>
    <property type="evidence" value="ECO:0007669"/>
    <property type="project" value="InterPro"/>
</dbReference>
<sequence>MTYLDGDPTAVAIEWNRPMAIAPPGIRGIGFPGFHPCPFVPRGRGTRPYLTSPRRPASAVGAPRCCGPAATHRPEPEPGQGMGEKKNYWRGREPCWRGKFAAGTGYSRLSELASAMSSSSTSTPTRPRKLGHFHTSDLIFFYCVDCTTQSARHDERTRHRLNAGAHLDERTTYLVARREGIAKKKRHGMRPAMRAALRPEMRCVAVRAVSRAGMSTSTARTATTIARIPGSSSSSSSAPRRPEHMLATTPSISPSPLQHRARFSHSALASSPPSSSSSPSSSSAAEATAPDADADPDAEPSSSPAPSSSSSSSDEPPTLYGYFPATLPDGPPPRGHFPIDTALLRREFLRLQAAHHPDKHAPSGGPAKLRAERTSAAINHAYRTLADPLLRAQYLLGLRGVDVAHDEALRAADQPALLAAVMDAHEAIEEAVVPADLEPLRSENDGRVRESEEVLEDAFRRDDVDAAKREAVRLRYWVNIRDSIHNWEEGRPVVLQH</sequence>
<comment type="similarity">
    <text evidence="1">Belongs to the HscB family.</text>
</comment>
<dbReference type="AlphaFoldDB" id="A0A2U3DRG0"/>
<accession>A0A2U3DRG0</accession>
<dbReference type="CDD" id="cd06257">
    <property type="entry name" value="DnaJ"/>
    <property type="match status" value="1"/>
</dbReference>
<feature type="region of interest" description="Disordered" evidence="3">
    <location>
        <begin position="51"/>
        <end position="86"/>
    </location>
</feature>
<feature type="domain" description="Co-chaperone HscB C-terminal oligomerisation" evidence="4">
    <location>
        <begin position="414"/>
        <end position="485"/>
    </location>
</feature>
<dbReference type="InterPro" id="IPR001623">
    <property type="entry name" value="DnaJ_domain"/>
</dbReference>
<dbReference type="PANTHER" id="PTHR14021:SF15">
    <property type="entry name" value="IRON-SULFUR CLUSTER CO-CHAPERONE PROTEIN HSCB"/>
    <property type="match status" value="1"/>
</dbReference>
<dbReference type="Pfam" id="PF07743">
    <property type="entry name" value="HSCB_C"/>
    <property type="match status" value="1"/>
</dbReference>
<dbReference type="InterPro" id="IPR004640">
    <property type="entry name" value="HscB"/>
</dbReference>
<dbReference type="InterPro" id="IPR009073">
    <property type="entry name" value="HscB_oligo_C"/>
</dbReference>
<evidence type="ECO:0000259" key="4">
    <source>
        <dbReference type="Pfam" id="PF07743"/>
    </source>
</evidence>
<gene>
    <name evidence="5" type="ORF">PCL_08529</name>
</gene>
<dbReference type="SUPFAM" id="SSF47144">
    <property type="entry name" value="HSC20 (HSCB), C-terminal oligomerisation domain"/>
    <property type="match status" value="1"/>
</dbReference>
<evidence type="ECO:0000313" key="5">
    <source>
        <dbReference type="EMBL" id="PWI64815.1"/>
    </source>
</evidence>
<dbReference type="NCBIfam" id="TIGR00714">
    <property type="entry name" value="hscB"/>
    <property type="match status" value="1"/>
</dbReference>
<dbReference type="SUPFAM" id="SSF46565">
    <property type="entry name" value="Chaperone J-domain"/>
    <property type="match status" value="1"/>
</dbReference>
<dbReference type="GO" id="GO:0005739">
    <property type="term" value="C:mitochondrion"/>
    <property type="evidence" value="ECO:0007669"/>
    <property type="project" value="TreeGrafter"/>
</dbReference>
<dbReference type="Proteomes" id="UP000245956">
    <property type="component" value="Unassembled WGS sequence"/>
</dbReference>
<evidence type="ECO:0000256" key="1">
    <source>
        <dbReference type="ARBA" id="ARBA00010476"/>
    </source>
</evidence>
<dbReference type="GO" id="GO:0051087">
    <property type="term" value="F:protein-folding chaperone binding"/>
    <property type="evidence" value="ECO:0007669"/>
    <property type="project" value="InterPro"/>
</dbReference>
<dbReference type="InterPro" id="IPR036869">
    <property type="entry name" value="J_dom_sf"/>
</dbReference>
<proteinExistence type="inferred from homology"/>
<dbReference type="EMBL" id="LCWV01000044">
    <property type="protein sequence ID" value="PWI64815.1"/>
    <property type="molecule type" value="Genomic_DNA"/>
</dbReference>
<keyword evidence="2" id="KW-0143">Chaperone</keyword>
<evidence type="ECO:0000256" key="3">
    <source>
        <dbReference type="SAM" id="MobiDB-lite"/>
    </source>
</evidence>
<reference evidence="5 6" key="1">
    <citation type="journal article" date="2016" name="Front. Microbiol.">
        <title>Genome and transcriptome sequences reveal the specific parasitism of the nematophagous Purpureocillium lilacinum 36-1.</title>
        <authorList>
            <person name="Xie J."/>
            <person name="Li S."/>
            <person name="Mo C."/>
            <person name="Xiao X."/>
            <person name="Peng D."/>
            <person name="Wang G."/>
            <person name="Xiao Y."/>
        </authorList>
    </citation>
    <scope>NUCLEOTIDE SEQUENCE [LARGE SCALE GENOMIC DNA]</scope>
    <source>
        <strain evidence="5 6">36-1</strain>
    </source>
</reference>
<feature type="compositionally biased region" description="Low complexity" evidence="3">
    <location>
        <begin position="266"/>
        <end position="291"/>
    </location>
</feature>
<name>A0A2U3DRG0_PURLI</name>
<evidence type="ECO:0000256" key="2">
    <source>
        <dbReference type="ARBA" id="ARBA00023186"/>
    </source>
</evidence>
<dbReference type="InterPro" id="IPR036386">
    <property type="entry name" value="HscB_C_sf"/>
</dbReference>
<dbReference type="Gene3D" id="1.10.287.110">
    <property type="entry name" value="DnaJ domain"/>
    <property type="match status" value="1"/>
</dbReference>
<evidence type="ECO:0000313" key="6">
    <source>
        <dbReference type="Proteomes" id="UP000245956"/>
    </source>
</evidence>
<organism evidence="5 6">
    <name type="scientific">Purpureocillium lilacinum</name>
    <name type="common">Paecilomyces lilacinus</name>
    <dbReference type="NCBI Taxonomy" id="33203"/>
    <lineage>
        <taxon>Eukaryota</taxon>
        <taxon>Fungi</taxon>
        <taxon>Dikarya</taxon>
        <taxon>Ascomycota</taxon>
        <taxon>Pezizomycotina</taxon>
        <taxon>Sordariomycetes</taxon>
        <taxon>Hypocreomycetidae</taxon>
        <taxon>Hypocreales</taxon>
        <taxon>Ophiocordycipitaceae</taxon>
        <taxon>Purpureocillium</taxon>
    </lineage>
</organism>
<dbReference type="GO" id="GO:0044571">
    <property type="term" value="P:[2Fe-2S] cluster assembly"/>
    <property type="evidence" value="ECO:0007669"/>
    <property type="project" value="InterPro"/>
</dbReference>
<dbReference type="PANTHER" id="PTHR14021">
    <property type="entry name" value="IRON-SULFUR CLUSTER CO-CHAPERONE PROTEIN HSCB"/>
    <property type="match status" value="1"/>
</dbReference>
<feature type="region of interest" description="Disordered" evidence="3">
    <location>
        <begin position="211"/>
        <end position="338"/>
    </location>
</feature>